<evidence type="ECO:0000313" key="2">
    <source>
        <dbReference type="EMBL" id="REF89132.1"/>
    </source>
</evidence>
<dbReference type="GO" id="GO:0019239">
    <property type="term" value="F:deaminase activity"/>
    <property type="evidence" value="ECO:0007669"/>
    <property type="project" value="TreeGrafter"/>
</dbReference>
<comment type="caution">
    <text evidence="2">The sequence shown here is derived from an EMBL/GenBank/DDBJ whole genome shotgun (WGS) entry which is preliminary data.</text>
</comment>
<comment type="similarity">
    <text evidence="1">Belongs to the RutC family.</text>
</comment>
<organism evidence="2 3">
    <name type="scientific">Methylovirgula ligni</name>
    <dbReference type="NCBI Taxonomy" id="569860"/>
    <lineage>
        <taxon>Bacteria</taxon>
        <taxon>Pseudomonadati</taxon>
        <taxon>Pseudomonadota</taxon>
        <taxon>Alphaproteobacteria</taxon>
        <taxon>Hyphomicrobiales</taxon>
        <taxon>Beijerinckiaceae</taxon>
        <taxon>Methylovirgula</taxon>
    </lineage>
</organism>
<dbReference type="AlphaFoldDB" id="A0A3D9Z1T9"/>
<dbReference type="Pfam" id="PF01042">
    <property type="entry name" value="Ribonuc_L-PSP"/>
    <property type="match status" value="1"/>
</dbReference>
<reference evidence="2 3" key="1">
    <citation type="submission" date="2018-08" db="EMBL/GenBank/DDBJ databases">
        <title>Genomic Encyclopedia of Type Strains, Phase IV (KMG-IV): sequencing the most valuable type-strain genomes for metagenomic binning, comparative biology and taxonomic classification.</title>
        <authorList>
            <person name="Goeker M."/>
        </authorList>
    </citation>
    <scope>NUCLEOTIDE SEQUENCE [LARGE SCALE GENOMIC DNA]</scope>
    <source>
        <strain evidence="2 3">BW863</strain>
    </source>
</reference>
<dbReference type="InterPro" id="IPR035959">
    <property type="entry name" value="RutC-like_sf"/>
</dbReference>
<dbReference type="InterPro" id="IPR006175">
    <property type="entry name" value="YjgF/YER057c/UK114"/>
</dbReference>
<dbReference type="Gene3D" id="3.30.1330.40">
    <property type="entry name" value="RutC-like"/>
    <property type="match status" value="1"/>
</dbReference>
<dbReference type="GO" id="GO:0005829">
    <property type="term" value="C:cytosol"/>
    <property type="evidence" value="ECO:0007669"/>
    <property type="project" value="TreeGrafter"/>
</dbReference>
<keyword evidence="3" id="KW-1185">Reference proteome</keyword>
<dbReference type="PANTHER" id="PTHR11803:SF58">
    <property type="entry name" value="PROTEIN HMF1-RELATED"/>
    <property type="match status" value="1"/>
</dbReference>
<dbReference type="Proteomes" id="UP000256900">
    <property type="component" value="Unassembled WGS sequence"/>
</dbReference>
<dbReference type="CDD" id="cd00448">
    <property type="entry name" value="YjgF_YER057c_UK114_family"/>
    <property type="match status" value="1"/>
</dbReference>
<name>A0A3D9Z1T9_9HYPH</name>
<accession>A0A3D9Z1T9</accession>
<dbReference type="EMBL" id="QUMO01000001">
    <property type="protein sequence ID" value="REF89132.1"/>
    <property type="molecule type" value="Genomic_DNA"/>
</dbReference>
<evidence type="ECO:0000256" key="1">
    <source>
        <dbReference type="ARBA" id="ARBA00010552"/>
    </source>
</evidence>
<protein>
    <submittedName>
        <fullName evidence="2">Enamine deaminase RidA (YjgF/YER057c/UK114 family)</fullName>
    </submittedName>
</protein>
<evidence type="ECO:0000313" key="3">
    <source>
        <dbReference type="Proteomes" id="UP000256900"/>
    </source>
</evidence>
<gene>
    <name evidence="2" type="ORF">DES32_0347</name>
</gene>
<sequence>MSLEITGQPSHTKKKIISVAALETGAPYNLCVRFGNLLFISGLPPFDEEFSTKLREARANGTPTPPFPNLSFERQVEIVLANLKALVEAADSNVDCLLSIKVWLKDQSRQELFDRIYRDFFSGREALPTRTRLQAGRLPMDCDVEIEAIGYVPNG</sequence>
<dbReference type="PANTHER" id="PTHR11803">
    <property type="entry name" value="2-IMINOBUTANOATE/2-IMINOPROPANOATE DEAMINASE RIDA"/>
    <property type="match status" value="1"/>
</dbReference>
<dbReference type="SUPFAM" id="SSF55298">
    <property type="entry name" value="YjgF-like"/>
    <property type="match status" value="1"/>
</dbReference>
<proteinExistence type="inferred from homology"/>